<feature type="domain" description="CRM" evidence="3">
    <location>
        <begin position="1"/>
        <end position="85"/>
    </location>
</feature>
<dbReference type="Pfam" id="PF01985">
    <property type="entry name" value="CRS1_YhbY"/>
    <property type="match status" value="1"/>
</dbReference>
<dbReference type="PROSITE" id="PS51295">
    <property type="entry name" value="CRM"/>
    <property type="match status" value="1"/>
</dbReference>
<dbReference type="PANTHER" id="PTHR31426:SF2">
    <property type="entry name" value="OS01G0958400 PROTEIN"/>
    <property type="match status" value="1"/>
</dbReference>
<dbReference type="OrthoDB" id="1936631at2759"/>
<dbReference type="GO" id="GO:0003723">
    <property type="term" value="F:RNA binding"/>
    <property type="evidence" value="ECO:0007669"/>
    <property type="project" value="UniProtKB-UniRule"/>
</dbReference>
<organism evidence="4 5">
    <name type="scientific">Actinidia chinensis var. chinensis</name>
    <name type="common">Chinese soft-hair kiwi</name>
    <dbReference type="NCBI Taxonomy" id="1590841"/>
    <lineage>
        <taxon>Eukaryota</taxon>
        <taxon>Viridiplantae</taxon>
        <taxon>Streptophyta</taxon>
        <taxon>Embryophyta</taxon>
        <taxon>Tracheophyta</taxon>
        <taxon>Spermatophyta</taxon>
        <taxon>Magnoliopsida</taxon>
        <taxon>eudicotyledons</taxon>
        <taxon>Gunneridae</taxon>
        <taxon>Pentapetalae</taxon>
        <taxon>asterids</taxon>
        <taxon>Ericales</taxon>
        <taxon>Actinidiaceae</taxon>
        <taxon>Actinidia</taxon>
    </lineage>
</organism>
<reference evidence="5" key="2">
    <citation type="journal article" date="2018" name="BMC Genomics">
        <title>A manually annotated Actinidia chinensis var. chinensis (kiwifruit) genome highlights the challenges associated with draft genomes and gene prediction in plants.</title>
        <authorList>
            <person name="Pilkington S.M."/>
            <person name="Crowhurst R."/>
            <person name="Hilario E."/>
            <person name="Nardozza S."/>
            <person name="Fraser L."/>
            <person name="Peng Y."/>
            <person name="Gunaseelan K."/>
            <person name="Simpson R."/>
            <person name="Tahir J."/>
            <person name="Deroles S.C."/>
            <person name="Templeton K."/>
            <person name="Luo Z."/>
            <person name="Davy M."/>
            <person name="Cheng C."/>
            <person name="McNeilage M."/>
            <person name="Scaglione D."/>
            <person name="Liu Y."/>
            <person name="Zhang Q."/>
            <person name="Datson P."/>
            <person name="De Silva N."/>
            <person name="Gardiner S.E."/>
            <person name="Bassett H."/>
            <person name="Chagne D."/>
            <person name="McCallum J."/>
            <person name="Dzierzon H."/>
            <person name="Deng C."/>
            <person name="Wang Y.Y."/>
            <person name="Barron L."/>
            <person name="Manako K."/>
            <person name="Bowen J."/>
            <person name="Foster T.M."/>
            <person name="Erridge Z.A."/>
            <person name="Tiffin H."/>
            <person name="Waite C.N."/>
            <person name="Davies K.M."/>
            <person name="Grierson E.P."/>
            <person name="Laing W.A."/>
            <person name="Kirk R."/>
            <person name="Chen X."/>
            <person name="Wood M."/>
            <person name="Montefiori M."/>
            <person name="Brummell D.A."/>
            <person name="Schwinn K.E."/>
            <person name="Catanach A."/>
            <person name="Fullerton C."/>
            <person name="Li D."/>
            <person name="Meiyalaghan S."/>
            <person name="Nieuwenhuizen N."/>
            <person name="Read N."/>
            <person name="Prakash R."/>
            <person name="Hunter D."/>
            <person name="Zhang H."/>
            <person name="McKenzie M."/>
            <person name="Knabel M."/>
            <person name="Harris A."/>
            <person name="Allan A.C."/>
            <person name="Gleave A."/>
            <person name="Chen A."/>
            <person name="Janssen B.J."/>
            <person name="Plunkett B."/>
            <person name="Ampomah-Dwamena C."/>
            <person name="Voogd C."/>
            <person name="Leif D."/>
            <person name="Lafferty D."/>
            <person name="Souleyre E.J.F."/>
            <person name="Varkonyi-Gasic E."/>
            <person name="Gambi F."/>
            <person name="Hanley J."/>
            <person name="Yao J.L."/>
            <person name="Cheung J."/>
            <person name="David K.M."/>
            <person name="Warren B."/>
            <person name="Marsh K."/>
            <person name="Snowden K.C."/>
            <person name="Lin-Wang K."/>
            <person name="Brian L."/>
            <person name="Martinez-Sanchez M."/>
            <person name="Wang M."/>
            <person name="Ileperuma N."/>
            <person name="Macnee N."/>
            <person name="Campin R."/>
            <person name="McAtee P."/>
            <person name="Drummond R.S.M."/>
            <person name="Espley R.V."/>
            <person name="Ireland H.S."/>
            <person name="Wu R."/>
            <person name="Atkinson R.G."/>
            <person name="Karunairetnam S."/>
            <person name="Bulley S."/>
            <person name="Chunkath S."/>
            <person name="Hanley Z."/>
            <person name="Storey R."/>
            <person name="Thrimawithana A.H."/>
            <person name="Thomson S."/>
            <person name="David C."/>
            <person name="Testolin R."/>
            <person name="Huang H."/>
            <person name="Hellens R.P."/>
            <person name="Schaffer R.J."/>
        </authorList>
    </citation>
    <scope>NUCLEOTIDE SEQUENCE [LARGE SCALE GENOMIC DNA]</scope>
    <source>
        <strain evidence="5">cv. Red5</strain>
    </source>
</reference>
<reference evidence="4 5" key="1">
    <citation type="submission" date="2017-07" db="EMBL/GenBank/DDBJ databases">
        <title>An improved, manually edited Actinidia chinensis var. chinensis (kiwifruit) genome highlights the challenges associated with draft genomes and gene prediction in plants.</title>
        <authorList>
            <person name="Pilkington S."/>
            <person name="Crowhurst R."/>
            <person name="Hilario E."/>
            <person name="Nardozza S."/>
            <person name="Fraser L."/>
            <person name="Peng Y."/>
            <person name="Gunaseelan K."/>
            <person name="Simpson R."/>
            <person name="Tahir J."/>
            <person name="Deroles S."/>
            <person name="Templeton K."/>
            <person name="Luo Z."/>
            <person name="Davy M."/>
            <person name="Cheng C."/>
            <person name="Mcneilage M."/>
            <person name="Scaglione D."/>
            <person name="Liu Y."/>
            <person name="Zhang Q."/>
            <person name="Datson P."/>
            <person name="De Silva N."/>
            <person name="Gardiner S."/>
            <person name="Bassett H."/>
            <person name="Chagne D."/>
            <person name="Mccallum J."/>
            <person name="Dzierzon H."/>
            <person name="Deng C."/>
            <person name="Wang Y.-Y."/>
            <person name="Barron N."/>
            <person name="Manako K."/>
            <person name="Bowen J."/>
            <person name="Foster T."/>
            <person name="Erridge Z."/>
            <person name="Tiffin H."/>
            <person name="Waite C."/>
            <person name="Davies K."/>
            <person name="Grierson E."/>
            <person name="Laing W."/>
            <person name="Kirk R."/>
            <person name="Chen X."/>
            <person name="Wood M."/>
            <person name="Montefiori M."/>
            <person name="Brummell D."/>
            <person name="Schwinn K."/>
            <person name="Catanach A."/>
            <person name="Fullerton C."/>
            <person name="Li D."/>
            <person name="Meiyalaghan S."/>
            <person name="Nieuwenhuizen N."/>
            <person name="Read N."/>
            <person name="Prakash R."/>
            <person name="Hunter D."/>
            <person name="Zhang H."/>
            <person name="Mckenzie M."/>
            <person name="Knabel M."/>
            <person name="Harris A."/>
            <person name="Allan A."/>
            <person name="Chen A."/>
            <person name="Janssen B."/>
            <person name="Plunkett B."/>
            <person name="Dwamena C."/>
            <person name="Voogd C."/>
            <person name="Leif D."/>
            <person name="Lafferty D."/>
            <person name="Souleyre E."/>
            <person name="Varkonyi-Gasic E."/>
            <person name="Gambi F."/>
            <person name="Hanley J."/>
            <person name="Yao J.-L."/>
            <person name="Cheung J."/>
            <person name="David K."/>
            <person name="Warren B."/>
            <person name="Marsh K."/>
            <person name="Snowden K."/>
            <person name="Lin-Wang K."/>
            <person name="Brian L."/>
            <person name="Martinez-Sanchez M."/>
            <person name="Wang M."/>
            <person name="Ileperuma N."/>
            <person name="Macnee N."/>
            <person name="Campin R."/>
            <person name="Mcatee P."/>
            <person name="Drummond R."/>
            <person name="Espley R."/>
            <person name="Ireland H."/>
            <person name="Wu R."/>
            <person name="Atkinson R."/>
            <person name="Karunairetnam S."/>
            <person name="Bulley S."/>
            <person name="Chunkath S."/>
            <person name="Hanley Z."/>
            <person name="Storey R."/>
            <person name="Thrimawithana A."/>
            <person name="Thomson S."/>
            <person name="David C."/>
            <person name="Testolin R."/>
        </authorList>
    </citation>
    <scope>NUCLEOTIDE SEQUENCE [LARGE SCALE GENOMIC DNA]</scope>
    <source>
        <strain evidence="5">cv. Red5</strain>
        <tissue evidence="4">Young leaf</tissue>
    </source>
</reference>
<accession>A0A2R6R942</accession>
<dbReference type="Gene3D" id="3.30.110.60">
    <property type="entry name" value="YhbY-like"/>
    <property type="match status" value="1"/>
</dbReference>
<gene>
    <name evidence="4" type="ORF">CEY00_Acc08950</name>
</gene>
<evidence type="ECO:0000259" key="3">
    <source>
        <dbReference type="PROSITE" id="PS51295"/>
    </source>
</evidence>
<dbReference type="SUPFAM" id="SSF75471">
    <property type="entry name" value="YhbY-like"/>
    <property type="match status" value="1"/>
</dbReference>
<dbReference type="EMBL" id="NKQK01000008">
    <property type="protein sequence ID" value="PSS24071.1"/>
    <property type="molecule type" value="Genomic_DNA"/>
</dbReference>
<dbReference type="PANTHER" id="PTHR31426">
    <property type="entry name" value="GROUP II INTRON SPLICING FACTOR CRS1-LIKE"/>
    <property type="match status" value="1"/>
</dbReference>
<dbReference type="Proteomes" id="UP000241394">
    <property type="component" value="Chromosome LG8"/>
</dbReference>
<dbReference type="SMART" id="SM01103">
    <property type="entry name" value="CRS1_YhbY"/>
    <property type="match status" value="1"/>
</dbReference>
<keyword evidence="1 2" id="KW-0694">RNA-binding</keyword>
<dbReference type="InterPro" id="IPR001890">
    <property type="entry name" value="RNA-binding_CRM"/>
</dbReference>
<proteinExistence type="predicted"/>
<evidence type="ECO:0000313" key="4">
    <source>
        <dbReference type="EMBL" id="PSS24071.1"/>
    </source>
</evidence>
<dbReference type="OMA" id="EEDMEWG"/>
<dbReference type="InParanoid" id="A0A2R6R942"/>
<comment type="caution">
    <text evidence="4">The sequence shown here is derived from an EMBL/GenBank/DDBJ whole genome shotgun (WGS) entry which is preliminary data.</text>
</comment>
<keyword evidence="5" id="KW-1185">Reference proteome</keyword>
<dbReference type="Gramene" id="PSS24071">
    <property type="protein sequence ID" value="PSS24071"/>
    <property type="gene ID" value="CEY00_Acc08950"/>
</dbReference>
<evidence type="ECO:0000256" key="2">
    <source>
        <dbReference type="PROSITE-ProRule" id="PRU00626"/>
    </source>
</evidence>
<protein>
    <submittedName>
        <fullName evidence="4">RNA-binding, CRM domain protein</fullName>
    </submittedName>
</protein>
<dbReference type="InterPro" id="IPR035920">
    <property type="entry name" value="YhbY-like_sf"/>
</dbReference>
<dbReference type="STRING" id="1590841.A0A2R6R942"/>
<evidence type="ECO:0000313" key="5">
    <source>
        <dbReference type="Proteomes" id="UP000241394"/>
    </source>
</evidence>
<dbReference type="InterPro" id="IPR040286">
    <property type="entry name" value="At3g25440-like"/>
</dbReference>
<evidence type="ECO:0000256" key="1">
    <source>
        <dbReference type="ARBA" id="ARBA00022884"/>
    </source>
</evidence>
<sequence>MGQKGSNYAPVGRRGIFGGVILNMHMHWKKHETVKVICKPCKPGQVHEYVDEIVRLSGGIPIQILGDDTIIFYREKNYIQSLVMSPIDTLSKKRALEKSKYEQSLESVRHFIVIAEKELELYYRHIAIYGDPNSQSLKSFPDSPKRGTEEPKRIEATGEGNLYSAFDRFSTALLETD</sequence>
<name>A0A2R6R942_ACTCC</name>
<dbReference type="AlphaFoldDB" id="A0A2R6R942"/>